<dbReference type="Pfam" id="PF06404">
    <property type="entry name" value="PSK"/>
    <property type="match status" value="1"/>
</dbReference>
<dbReference type="GO" id="GO:0005576">
    <property type="term" value="C:extracellular region"/>
    <property type="evidence" value="ECO:0007669"/>
    <property type="project" value="UniProtKB-SubCell"/>
</dbReference>
<evidence type="ECO:0000256" key="9">
    <source>
        <dbReference type="RuleBase" id="RU368031"/>
    </source>
</evidence>
<keyword evidence="5 9" id="KW-0765">Sulfation</keyword>
<feature type="region of interest" description="Disordered" evidence="10">
    <location>
        <begin position="25"/>
        <end position="55"/>
    </location>
</feature>
<evidence type="ECO:0000256" key="2">
    <source>
        <dbReference type="ARBA" id="ARBA00010781"/>
    </source>
</evidence>
<keyword evidence="12" id="KW-1185">Reference proteome</keyword>
<evidence type="ECO:0000256" key="8">
    <source>
        <dbReference type="ARBA" id="ARBA00023030"/>
    </source>
</evidence>
<comment type="function">
    <text evidence="9">Promotes plant cell differentiation, organogenesis and somatic embryogenesis as well as cell proliferation.</text>
</comment>
<comment type="caution">
    <text evidence="11">The sequence shown here is derived from an EMBL/GenBank/DDBJ whole genome shotgun (WGS) entry which is preliminary data.</text>
</comment>
<feature type="compositionally biased region" description="Polar residues" evidence="10">
    <location>
        <begin position="43"/>
        <end position="55"/>
    </location>
</feature>
<feature type="compositionally biased region" description="Low complexity" evidence="10">
    <location>
        <begin position="25"/>
        <end position="39"/>
    </location>
</feature>
<gene>
    <name evidence="11" type="ORF">HUJ06_010442</name>
</gene>
<keyword evidence="3 9" id="KW-0217">Developmental protein</keyword>
<reference evidence="11 12" key="1">
    <citation type="journal article" date="2020" name="Mol. Biol. Evol.">
        <title>Distinct Expression and Methylation Patterns for Genes with Different Fates following a Single Whole-Genome Duplication in Flowering Plants.</title>
        <authorList>
            <person name="Shi T."/>
            <person name="Rahmani R.S."/>
            <person name="Gugger P.F."/>
            <person name="Wang M."/>
            <person name="Li H."/>
            <person name="Zhang Y."/>
            <person name="Li Z."/>
            <person name="Wang Q."/>
            <person name="Van de Peer Y."/>
            <person name="Marchal K."/>
            <person name="Chen J."/>
        </authorList>
    </citation>
    <scope>NUCLEOTIDE SEQUENCE [LARGE SCALE GENOMIC DNA]</scope>
    <source>
        <tissue evidence="11">Leaf</tissue>
    </source>
</reference>
<name>A0A822YJ95_NELNU</name>
<proteinExistence type="inferred from homology"/>
<evidence type="ECO:0000256" key="10">
    <source>
        <dbReference type="SAM" id="MobiDB-lite"/>
    </source>
</evidence>
<organism evidence="11 12">
    <name type="scientific">Nelumbo nucifera</name>
    <name type="common">Sacred lotus</name>
    <dbReference type="NCBI Taxonomy" id="4432"/>
    <lineage>
        <taxon>Eukaryota</taxon>
        <taxon>Viridiplantae</taxon>
        <taxon>Streptophyta</taxon>
        <taxon>Embryophyta</taxon>
        <taxon>Tracheophyta</taxon>
        <taxon>Spermatophyta</taxon>
        <taxon>Magnoliopsida</taxon>
        <taxon>Proteales</taxon>
        <taxon>Nelumbonaceae</taxon>
        <taxon>Nelumbo</taxon>
    </lineage>
</organism>
<dbReference type="GO" id="GO:0030154">
    <property type="term" value="P:cell differentiation"/>
    <property type="evidence" value="ECO:0007669"/>
    <property type="project" value="UniProtKB-UniRule"/>
</dbReference>
<evidence type="ECO:0000256" key="5">
    <source>
        <dbReference type="ARBA" id="ARBA00022641"/>
    </source>
</evidence>
<keyword evidence="7 9" id="KW-0221">Differentiation</keyword>
<comment type="similarity">
    <text evidence="2 9">Belongs to the phytosulfokine family.</text>
</comment>
<comment type="PTM">
    <text evidence="9">PSK-alpha is produced by endopeptidase digestion. PSK-beta is produced from PSK-alpha by exopeptidase digestion.</text>
</comment>
<dbReference type="GO" id="GO:0008283">
    <property type="term" value="P:cell population proliferation"/>
    <property type="evidence" value="ECO:0007669"/>
    <property type="project" value="UniProtKB-UniRule"/>
</dbReference>
<accession>A0A822YJ95</accession>
<evidence type="ECO:0000313" key="11">
    <source>
        <dbReference type="EMBL" id="DAD31591.1"/>
    </source>
</evidence>
<dbReference type="AlphaFoldDB" id="A0A822YJ95"/>
<feature type="signal peptide" evidence="9">
    <location>
        <begin position="1"/>
        <end position="22"/>
    </location>
</feature>
<sequence>MKTTEVLVALLLTLVLASVATTARPPLTSASKTTTTSSESDQRAPSSSITPVTSSLETSIKYAECVSMEDKECERRMLMEADDHTDYIYTQDIKSP</sequence>
<keyword evidence="8 9" id="KW-0339">Growth factor</keyword>
<protein>
    <recommendedName>
        <fullName evidence="9">Phytosulfokine</fullName>
    </recommendedName>
    <component>
        <recommendedName>
            <fullName evidence="9">Phytosulfokine-alpha</fullName>
            <shortName evidence="9">PSK-alpha</shortName>
            <shortName evidence="9">Phytosulfokine-a</shortName>
        </recommendedName>
    </component>
    <component>
        <recommendedName>
            <fullName evidence="9">Phytosulfokine-beta</fullName>
            <shortName evidence="9">PSK-beta</shortName>
            <shortName evidence="9">Phytosulfokine-b</shortName>
        </recommendedName>
    </component>
</protein>
<evidence type="ECO:0000256" key="6">
    <source>
        <dbReference type="ARBA" id="ARBA00022729"/>
    </source>
</evidence>
<evidence type="ECO:0000256" key="7">
    <source>
        <dbReference type="ARBA" id="ARBA00022782"/>
    </source>
</evidence>
<evidence type="ECO:0000256" key="1">
    <source>
        <dbReference type="ARBA" id="ARBA00004613"/>
    </source>
</evidence>
<evidence type="ECO:0000256" key="3">
    <source>
        <dbReference type="ARBA" id="ARBA00022473"/>
    </source>
</evidence>
<dbReference type="GO" id="GO:0008083">
    <property type="term" value="F:growth factor activity"/>
    <property type="evidence" value="ECO:0007669"/>
    <property type="project" value="UniProtKB-UniRule"/>
</dbReference>
<keyword evidence="4 9" id="KW-0964">Secreted</keyword>
<dbReference type="EMBL" id="DUZY01000003">
    <property type="protein sequence ID" value="DAD31591.1"/>
    <property type="molecule type" value="Genomic_DNA"/>
</dbReference>
<keyword evidence="6 9" id="KW-0732">Signal</keyword>
<dbReference type="Proteomes" id="UP000607653">
    <property type="component" value="Unassembled WGS sequence"/>
</dbReference>
<dbReference type="InterPro" id="IPR009438">
    <property type="entry name" value="Phytosulfokine"/>
</dbReference>
<comment type="subcellular location">
    <subcellularLocation>
        <location evidence="1 9">Secreted</location>
    </subcellularLocation>
</comment>
<feature type="chain" id="PRO_5033108655" description="Phytosulfokine" evidence="9">
    <location>
        <begin position="23"/>
        <end position="96"/>
    </location>
</feature>
<comment type="PTM">
    <text evidence="9">Sulfation is important for activity and for the binding to a putative membrane receptor.</text>
</comment>
<evidence type="ECO:0000313" key="12">
    <source>
        <dbReference type="Proteomes" id="UP000607653"/>
    </source>
</evidence>
<evidence type="ECO:0000256" key="4">
    <source>
        <dbReference type="ARBA" id="ARBA00022525"/>
    </source>
</evidence>